<name>E2AY97_CAMFO</name>
<dbReference type="InParanoid" id="E2AY97"/>
<evidence type="ECO:0000313" key="2">
    <source>
        <dbReference type="Proteomes" id="UP000000311"/>
    </source>
</evidence>
<feature type="non-terminal residue" evidence="1">
    <location>
        <position position="74"/>
    </location>
</feature>
<keyword evidence="2" id="KW-1185">Reference proteome</keyword>
<dbReference type="Proteomes" id="UP000000311">
    <property type="component" value="Unassembled WGS sequence"/>
</dbReference>
<protein>
    <submittedName>
        <fullName evidence="1">Uncharacterized protein</fullName>
    </submittedName>
</protein>
<feature type="non-terminal residue" evidence="1">
    <location>
        <position position="1"/>
    </location>
</feature>
<organism evidence="2">
    <name type="scientific">Camponotus floridanus</name>
    <name type="common">Florida carpenter ant</name>
    <dbReference type="NCBI Taxonomy" id="104421"/>
    <lineage>
        <taxon>Eukaryota</taxon>
        <taxon>Metazoa</taxon>
        <taxon>Ecdysozoa</taxon>
        <taxon>Arthropoda</taxon>
        <taxon>Hexapoda</taxon>
        <taxon>Insecta</taxon>
        <taxon>Pterygota</taxon>
        <taxon>Neoptera</taxon>
        <taxon>Endopterygota</taxon>
        <taxon>Hymenoptera</taxon>
        <taxon>Apocrita</taxon>
        <taxon>Aculeata</taxon>
        <taxon>Formicoidea</taxon>
        <taxon>Formicidae</taxon>
        <taxon>Formicinae</taxon>
        <taxon>Camponotus</taxon>
    </lineage>
</organism>
<dbReference type="EMBL" id="GL443782">
    <property type="protein sequence ID" value="EFN61592.1"/>
    <property type="molecule type" value="Genomic_DNA"/>
</dbReference>
<dbReference type="AlphaFoldDB" id="E2AY97"/>
<gene>
    <name evidence="1" type="ORF">EAG_00050</name>
</gene>
<proteinExistence type="predicted"/>
<accession>E2AY97</accession>
<evidence type="ECO:0000313" key="1">
    <source>
        <dbReference type="EMBL" id="EFN61592.1"/>
    </source>
</evidence>
<reference evidence="1 2" key="1">
    <citation type="journal article" date="2010" name="Science">
        <title>Genomic comparison of the ants Camponotus floridanus and Harpegnathos saltator.</title>
        <authorList>
            <person name="Bonasio R."/>
            <person name="Zhang G."/>
            <person name="Ye C."/>
            <person name="Mutti N.S."/>
            <person name="Fang X."/>
            <person name="Qin N."/>
            <person name="Donahue G."/>
            <person name="Yang P."/>
            <person name="Li Q."/>
            <person name="Li C."/>
            <person name="Zhang P."/>
            <person name="Huang Z."/>
            <person name="Berger S.L."/>
            <person name="Reinberg D."/>
            <person name="Wang J."/>
            <person name="Liebig J."/>
        </authorList>
    </citation>
    <scope>NUCLEOTIDE SEQUENCE [LARGE SCALE GENOMIC DNA]</scope>
    <source>
        <strain evidence="2">C129</strain>
    </source>
</reference>
<sequence length="74" mass="8773">DYRQKDIVEDNAFYYICGYLLSKNLKKHSCDICETFAKNIDNFNNNRYYTLFKALKPTEKNMYGGLCVPNQIFI</sequence>